<protein>
    <submittedName>
        <fullName evidence="2">Histone H4, putative</fullName>
    </submittedName>
</protein>
<evidence type="ECO:0000313" key="2">
    <source>
        <dbReference type="EMBL" id="CUG91249.1"/>
    </source>
</evidence>
<feature type="region of interest" description="Disordered" evidence="1">
    <location>
        <begin position="1"/>
        <end position="27"/>
    </location>
</feature>
<name>A0A0S4JPP3_BODSA</name>
<keyword evidence="3" id="KW-1185">Reference proteome</keyword>
<feature type="compositionally biased region" description="Polar residues" evidence="1">
    <location>
        <begin position="133"/>
        <end position="142"/>
    </location>
</feature>
<organism evidence="2 3">
    <name type="scientific">Bodo saltans</name>
    <name type="common">Flagellated protozoan</name>
    <dbReference type="NCBI Taxonomy" id="75058"/>
    <lineage>
        <taxon>Eukaryota</taxon>
        <taxon>Discoba</taxon>
        <taxon>Euglenozoa</taxon>
        <taxon>Kinetoplastea</taxon>
        <taxon>Metakinetoplastina</taxon>
        <taxon>Eubodonida</taxon>
        <taxon>Bodonidae</taxon>
        <taxon>Bodo</taxon>
    </lineage>
</organism>
<feature type="compositionally biased region" description="Basic and acidic residues" evidence="1">
    <location>
        <begin position="1"/>
        <end position="21"/>
    </location>
</feature>
<accession>A0A0S4JPP3</accession>
<dbReference type="VEuPathDB" id="TriTrypDB:BSAL_30945"/>
<dbReference type="AlphaFoldDB" id="A0A0S4JPP3"/>
<proteinExistence type="predicted"/>
<evidence type="ECO:0000313" key="3">
    <source>
        <dbReference type="Proteomes" id="UP000051952"/>
    </source>
</evidence>
<sequence length="207" mass="22472">MRYGIERGVGRHAESGRRERAGGGFTIEEAPPRVSDCAAAVCVRAAGVASASPPGTTLPGCVRCERSGRRPHDFVSFLFVLASGRRASGKVPFPFTLPLRGACASVCTGACDDATCVLFLLLLLTRSCDRISSNPHKQTQDGQGKDQRRSQGRVHQAPEEGAARERQGHHPRRDPPPCAPWWREAHQRRGVRGGAQDPEVVRRRCCA</sequence>
<reference evidence="3" key="1">
    <citation type="submission" date="2015-09" db="EMBL/GenBank/DDBJ databases">
        <authorList>
            <consortium name="Pathogen Informatics"/>
        </authorList>
    </citation>
    <scope>NUCLEOTIDE SEQUENCE [LARGE SCALE GENOMIC DNA]</scope>
    <source>
        <strain evidence="3">Lake Konstanz</strain>
    </source>
</reference>
<feature type="region of interest" description="Disordered" evidence="1">
    <location>
        <begin position="133"/>
        <end position="207"/>
    </location>
</feature>
<dbReference type="EMBL" id="CYKH01001901">
    <property type="protein sequence ID" value="CUG91249.1"/>
    <property type="molecule type" value="Genomic_DNA"/>
</dbReference>
<dbReference type="Proteomes" id="UP000051952">
    <property type="component" value="Unassembled WGS sequence"/>
</dbReference>
<gene>
    <name evidence="2" type="ORF">BSAL_30945</name>
</gene>
<feature type="compositionally biased region" description="Basic and acidic residues" evidence="1">
    <location>
        <begin position="156"/>
        <end position="168"/>
    </location>
</feature>
<evidence type="ECO:0000256" key="1">
    <source>
        <dbReference type="SAM" id="MobiDB-lite"/>
    </source>
</evidence>